<evidence type="ECO:0000313" key="3">
    <source>
        <dbReference type="Proteomes" id="UP000027222"/>
    </source>
</evidence>
<feature type="compositionally biased region" description="Polar residues" evidence="1">
    <location>
        <begin position="160"/>
        <end position="170"/>
    </location>
</feature>
<dbReference type="AlphaFoldDB" id="A0A067STG0"/>
<organism evidence="2 3">
    <name type="scientific">Galerina marginata (strain CBS 339.88)</name>
    <dbReference type="NCBI Taxonomy" id="685588"/>
    <lineage>
        <taxon>Eukaryota</taxon>
        <taxon>Fungi</taxon>
        <taxon>Dikarya</taxon>
        <taxon>Basidiomycota</taxon>
        <taxon>Agaricomycotina</taxon>
        <taxon>Agaricomycetes</taxon>
        <taxon>Agaricomycetidae</taxon>
        <taxon>Agaricales</taxon>
        <taxon>Agaricineae</taxon>
        <taxon>Strophariaceae</taxon>
        <taxon>Galerina</taxon>
    </lineage>
</organism>
<feature type="region of interest" description="Disordered" evidence="1">
    <location>
        <begin position="115"/>
        <end position="170"/>
    </location>
</feature>
<protein>
    <submittedName>
        <fullName evidence="2">Uncharacterized protein</fullName>
    </submittedName>
</protein>
<evidence type="ECO:0000256" key="1">
    <source>
        <dbReference type="SAM" id="MobiDB-lite"/>
    </source>
</evidence>
<proteinExistence type="predicted"/>
<keyword evidence="3" id="KW-1185">Reference proteome</keyword>
<evidence type="ECO:0000313" key="2">
    <source>
        <dbReference type="EMBL" id="KDR74235.1"/>
    </source>
</evidence>
<dbReference type="EMBL" id="KL142383">
    <property type="protein sequence ID" value="KDR74235.1"/>
    <property type="molecule type" value="Genomic_DNA"/>
</dbReference>
<name>A0A067STG0_GALM3</name>
<dbReference type="HOGENOM" id="CLU_1570762_0_0_1"/>
<accession>A0A067STG0</accession>
<sequence length="170" mass="18569">MAEATPSTVPSALLSSEGVGLELSVDEGYWAKENTEMTPVVQLSHTSPHPSTGQLVATPCNPAYRAGVEMYRSISVVVVTQPQAPSTSASTVAPQLATLPYYHRLLQRDLSCPRACHNPEKERPQHHNKLNKRSPREEAVTATVLEPPPSHFSHESSQPRSSFSSHIPRI</sequence>
<dbReference type="Proteomes" id="UP000027222">
    <property type="component" value="Unassembled WGS sequence"/>
</dbReference>
<gene>
    <name evidence="2" type="ORF">GALMADRAFT_141309</name>
</gene>
<reference evidence="3" key="1">
    <citation type="journal article" date="2014" name="Proc. Natl. Acad. Sci. U.S.A.">
        <title>Extensive sampling of basidiomycete genomes demonstrates inadequacy of the white-rot/brown-rot paradigm for wood decay fungi.</title>
        <authorList>
            <person name="Riley R."/>
            <person name="Salamov A.A."/>
            <person name="Brown D.W."/>
            <person name="Nagy L.G."/>
            <person name="Floudas D."/>
            <person name="Held B.W."/>
            <person name="Levasseur A."/>
            <person name="Lombard V."/>
            <person name="Morin E."/>
            <person name="Otillar R."/>
            <person name="Lindquist E.A."/>
            <person name="Sun H."/>
            <person name="LaButti K.M."/>
            <person name="Schmutz J."/>
            <person name="Jabbour D."/>
            <person name="Luo H."/>
            <person name="Baker S.E."/>
            <person name="Pisabarro A.G."/>
            <person name="Walton J.D."/>
            <person name="Blanchette R.A."/>
            <person name="Henrissat B."/>
            <person name="Martin F."/>
            <person name="Cullen D."/>
            <person name="Hibbett D.S."/>
            <person name="Grigoriev I.V."/>
        </authorList>
    </citation>
    <scope>NUCLEOTIDE SEQUENCE [LARGE SCALE GENOMIC DNA]</scope>
    <source>
        <strain evidence="3">CBS 339.88</strain>
    </source>
</reference>